<keyword evidence="8" id="KW-1133">Transmembrane helix</keyword>
<dbReference type="RefSeq" id="WP_119516846.1">
    <property type="nucleotide sequence ID" value="NZ_NQYH01000015.1"/>
</dbReference>
<feature type="region of interest" description="Disordered" evidence="11">
    <location>
        <begin position="62"/>
        <end position="220"/>
    </location>
</feature>
<dbReference type="NCBIfam" id="TIGR01352">
    <property type="entry name" value="tonB_Cterm"/>
    <property type="match status" value="1"/>
</dbReference>
<dbReference type="OrthoDB" id="9792439at2"/>
<evidence type="ECO:0000256" key="11">
    <source>
        <dbReference type="SAM" id="MobiDB-lite"/>
    </source>
</evidence>
<dbReference type="GO" id="GO:0015891">
    <property type="term" value="P:siderophore transport"/>
    <property type="evidence" value="ECO:0007669"/>
    <property type="project" value="InterPro"/>
</dbReference>
<dbReference type="PANTHER" id="PTHR33446:SF2">
    <property type="entry name" value="PROTEIN TONB"/>
    <property type="match status" value="1"/>
</dbReference>
<evidence type="ECO:0000256" key="7">
    <source>
        <dbReference type="ARBA" id="ARBA00022927"/>
    </source>
</evidence>
<feature type="compositionally biased region" description="Acidic residues" evidence="11">
    <location>
        <begin position="69"/>
        <end position="87"/>
    </location>
</feature>
<dbReference type="GO" id="GO:0031992">
    <property type="term" value="F:energy transducer activity"/>
    <property type="evidence" value="ECO:0007669"/>
    <property type="project" value="InterPro"/>
</dbReference>
<evidence type="ECO:0000256" key="3">
    <source>
        <dbReference type="ARBA" id="ARBA00022448"/>
    </source>
</evidence>
<keyword evidence="9" id="KW-0472">Membrane</keyword>
<reference evidence="13 14" key="1">
    <citation type="submission" date="2017-08" db="EMBL/GenBank/DDBJ databases">
        <title>Pusillimonas indicus sp. nov., a member of the family Alcaligenaceae isolated from surface seawater.</title>
        <authorList>
            <person name="Li J."/>
        </authorList>
    </citation>
    <scope>NUCLEOTIDE SEQUENCE [LARGE SCALE GENOMIC DNA]</scope>
    <source>
        <strain evidence="13 14">L52-1-41</strain>
    </source>
</reference>
<organism evidence="13 14">
    <name type="scientific">Neopusillimonas maritima</name>
    <dbReference type="NCBI Taxonomy" id="2026239"/>
    <lineage>
        <taxon>Bacteria</taxon>
        <taxon>Pseudomonadati</taxon>
        <taxon>Pseudomonadota</taxon>
        <taxon>Betaproteobacteria</taxon>
        <taxon>Burkholderiales</taxon>
        <taxon>Alcaligenaceae</taxon>
        <taxon>Neopusillimonas</taxon>
    </lineage>
</organism>
<keyword evidence="3 10" id="KW-0813">Transport</keyword>
<evidence type="ECO:0000259" key="12">
    <source>
        <dbReference type="PROSITE" id="PS52015"/>
    </source>
</evidence>
<dbReference type="GO" id="GO:0098797">
    <property type="term" value="C:plasma membrane protein complex"/>
    <property type="evidence" value="ECO:0007669"/>
    <property type="project" value="TreeGrafter"/>
</dbReference>
<dbReference type="PANTHER" id="PTHR33446">
    <property type="entry name" value="PROTEIN TONB-RELATED"/>
    <property type="match status" value="1"/>
</dbReference>
<evidence type="ECO:0000256" key="10">
    <source>
        <dbReference type="RuleBase" id="RU362123"/>
    </source>
</evidence>
<keyword evidence="4 10" id="KW-1003">Cell membrane</keyword>
<evidence type="ECO:0000313" key="14">
    <source>
        <dbReference type="Proteomes" id="UP000266206"/>
    </source>
</evidence>
<evidence type="ECO:0000256" key="1">
    <source>
        <dbReference type="ARBA" id="ARBA00004383"/>
    </source>
</evidence>
<feature type="compositionally biased region" description="Basic and acidic residues" evidence="11">
    <location>
        <begin position="130"/>
        <end position="158"/>
    </location>
</feature>
<dbReference type="PROSITE" id="PS52015">
    <property type="entry name" value="TONB_CTD"/>
    <property type="match status" value="1"/>
</dbReference>
<evidence type="ECO:0000256" key="9">
    <source>
        <dbReference type="ARBA" id="ARBA00023136"/>
    </source>
</evidence>
<gene>
    <name evidence="13" type="ORF">CJP73_13950</name>
</gene>
<dbReference type="AlphaFoldDB" id="A0A3A1YPV1"/>
<keyword evidence="7 10" id="KW-0653">Protein transport</keyword>
<dbReference type="GO" id="GO:0055085">
    <property type="term" value="P:transmembrane transport"/>
    <property type="evidence" value="ECO:0007669"/>
    <property type="project" value="InterPro"/>
</dbReference>
<dbReference type="Proteomes" id="UP000266206">
    <property type="component" value="Unassembled WGS sequence"/>
</dbReference>
<dbReference type="InterPro" id="IPR051045">
    <property type="entry name" value="TonB-dependent_transducer"/>
</dbReference>
<comment type="similarity">
    <text evidence="2 10">Belongs to the TonB family.</text>
</comment>
<evidence type="ECO:0000256" key="4">
    <source>
        <dbReference type="ARBA" id="ARBA00022475"/>
    </source>
</evidence>
<keyword evidence="10" id="KW-0735">Signal-anchor</keyword>
<dbReference type="PRINTS" id="PR01374">
    <property type="entry name" value="TONBPROTEIN"/>
</dbReference>
<feature type="compositionally biased region" description="Low complexity" evidence="11">
    <location>
        <begin position="115"/>
        <end position="128"/>
    </location>
</feature>
<dbReference type="GO" id="GO:0015031">
    <property type="term" value="P:protein transport"/>
    <property type="evidence" value="ECO:0007669"/>
    <property type="project" value="UniProtKB-UniRule"/>
</dbReference>
<evidence type="ECO:0000256" key="2">
    <source>
        <dbReference type="ARBA" id="ARBA00006555"/>
    </source>
</evidence>
<sequence length="294" mass="32422">MSFHSSGPGQPSYGVKLFALAGMLGVHAVLAATIWFSSEQQSELSLPEATTIQYVEISDEVVDTAPAEETVEPVEEPEPEPEIEPIPEPEWTPTEMPEPEIMPEPEPEPIPEPEWTPTEMPEPEMLLPEPEPKPEPKPEPEPEPKPEPQPKPKPEPKPKPKPKPKPQPKPDVTKAEKTAQAGGQSSEKAPPKAPQVPVDPDRPRVVGQVDYQGRRPVPEYPRLSIRRGETGRVVVRVLISPQGDVQKVSVQRSSGHPRLDNAALDAARKARFRPYTENGVAYPALADIPFEFVL</sequence>
<accession>A0A3A1YPV1</accession>
<dbReference type="Pfam" id="PF03544">
    <property type="entry name" value="TonB_C"/>
    <property type="match status" value="1"/>
</dbReference>
<evidence type="ECO:0000313" key="13">
    <source>
        <dbReference type="EMBL" id="RIY39526.1"/>
    </source>
</evidence>
<dbReference type="InterPro" id="IPR037682">
    <property type="entry name" value="TonB_C"/>
</dbReference>
<dbReference type="InterPro" id="IPR006260">
    <property type="entry name" value="TonB/TolA_C"/>
</dbReference>
<comment type="function">
    <text evidence="10">Interacts with outer membrane receptor proteins that carry out high-affinity binding and energy dependent uptake into the periplasmic space of specific substrates. It could act to transduce energy from the cytoplasmic membrane to specific energy-requiring processes in the outer membrane, resulting in the release into the periplasm of ligands bound by these outer membrane proteins.</text>
</comment>
<feature type="compositionally biased region" description="Acidic residues" evidence="11">
    <location>
        <begin position="97"/>
        <end position="111"/>
    </location>
</feature>
<keyword evidence="6" id="KW-0812">Transmembrane</keyword>
<dbReference type="InterPro" id="IPR003538">
    <property type="entry name" value="TonB"/>
</dbReference>
<proteinExistence type="inferred from homology"/>
<dbReference type="GO" id="GO:0030288">
    <property type="term" value="C:outer membrane-bounded periplasmic space"/>
    <property type="evidence" value="ECO:0007669"/>
    <property type="project" value="InterPro"/>
</dbReference>
<comment type="subcellular location">
    <subcellularLocation>
        <location evidence="1 10">Cell inner membrane</location>
        <topology evidence="1 10">Single-pass membrane protein</topology>
        <orientation evidence="1 10">Periplasmic side</orientation>
    </subcellularLocation>
</comment>
<evidence type="ECO:0000256" key="8">
    <source>
        <dbReference type="ARBA" id="ARBA00022989"/>
    </source>
</evidence>
<evidence type="ECO:0000256" key="6">
    <source>
        <dbReference type="ARBA" id="ARBA00022692"/>
    </source>
</evidence>
<dbReference type="SUPFAM" id="SSF74653">
    <property type="entry name" value="TolA/TonB C-terminal domain"/>
    <property type="match status" value="1"/>
</dbReference>
<keyword evidence="5 10" id="KW-0997">Cell inner membrane</keyword>
<protein>
    <recommendedName>
        <fullName evidence="10">Protein TonB</fullName>
    </recommendedName>
</protein>
<feature type="domain" description="TonB C-terminal" evidence="12">
    <location>
        <begin position="205"/>
        <end position="294"/>
    </location>
</feature>
<dbReference type="EMBL" id="NQYH01000015">
    <property type="protein sequence ID" value="RIY39526.1"/>
    <property type="molecule type" value="Genomic_DNA"/>
</dbReference>
<comment type="caution">
    <text evidence="13">The sequence shown here is derived from an EMBL/GenBank/DDBJ whole genome shotgun (WGS) entry which is preliminary data.</text>
</comment>
<dbReference type="Gene3D" id="3.30.1150.10">
    <property type="match status" value="1"/>
</dbReference>
<evidence type="ECO:0000256" key="5">
    <source>
        <dbReference type="ARBA" id="ARBA00022519"/>
    </source>
</evidence>
<name>A0A3A1YPV1_9BURK</name>